<evidence type="ECO:0000313" key="1">
    <source>
        <dbReference type="EMBL" id="CEQ05056.1"/>
    </source>
</evidence>
<gene>
    <name evidence="1" type="ORF">R28058_27731</name>
</gene>
<sequence>MREVKLNINKNVLTVKSKDIVSVLNEREDFISVQDISENIKEDSIMAFDCKLDDSIFSIEEINDLLEELGEDAKLDDIQILFDDVRAFVKDATDEIESDLREKYSNDNIRCFFNVYSVDETFTDFKLVFVISFKEIGIASLTSLTEILGKKQLNGSSKFYS</sequence>
<dbReference type="OrthoDB" id="1757712at2"/>
<name>A0A0C7QMQ3_PARSO</name>
<dbReference type="Proteomes" id="UP000049127">
    <property type="component" value="Unassembled WGS sequence"/>
</dbReference>
<accession>A0A0C7QMQ3</accession>
<dbReference type="AlphaFoldDB" id="A0A0C7QMQ3"/>
<reference evidence="1 2" key="1">
    <citation type="submission" date="2015-01" db="EMBL/GenBank/DDBJ databases">
        <authorList>
            <person name="Aslett A.Martin."/>
            <person name="De Silva Nishadi"/>
        </authorList>
    </citation>
    <scope>NUCLEOTIDE SEQUENCE [LARGE SCALE GENOMIC DNA]</scope>
    <source>
        <strain evidence="1 2">R28058</strain>
    </source>
</reference>
<evidence type="ECO:0000313" key="2">
    <source>
        <dbReference type="Proteomes" id="UP000049127"/>
    </source>
</evidence>
<protein>
    <submittedName>
        <fullName evidence="1">Uncharacterized protein</fullName>
    </submittedName>
</protein>
<dbReference type="EMBL" id="CEKZ01000023">
    <property type="protein sequence ID" value="CEQ05056.1"/>
    <property type="molecule type" value="Genomic_DNA"/>
</dbReference>
<organism evidence="1 2">
    <name type="scientific">Paraclostridium sordellii</name>
    <name type="common">Clostridium sordellii</name>
    <dbReference type="NCBI Taxonomy" id="1505"/>
    <lineage>
        <taxon>Bacteria</taxon>
        <taxon>Bacillati</taxon>
        <taxon>Bacillota</taxon>
        <taxon>Clostridia</taxon>
        <taxon>Peptostreptococcales</taxon>
        <taxon>Peptostreptococcaceae</taxon>
        <taxon>Paraclostridium</taxon>
    </lineage>
</organism>
<dbReference type="RefSeq" id="WP_055337457.1">
    <property type="nucleotide sequence ID" value="NZ_CDNF01000032.1"/>
</dbReference>
<proteinExistence type="predicted"/>